<evidence type="ECO:0000313" key="3">
    <source>
        <dbReference type="Proteomes" id="UP001634007"/>
    </source>
</evidence>
<dbReference type="EMBL" id="JBJKBG010000009">
    <property type="protein sequence ID" value="KAL3723229.1"/>
    <property type="molecule type" value="Genomic_DNA"/>
</dbReference>
<proteinExistence type="predicted"/>
<protein>
    <recommendedName>
        <fullName evidence="1">AAA-type ATPase N-terminal domain-containing protein</fullName>
    </recommendedName>
</protein>
<dbReference type="Pfam" id="PF14363">
    <property type="entry name" value="AAA_assoc"/>
    <property type="match status" value="1"/>
</dbReference>
<organism evidence="2 3">
    <name type="scientific">Eucalyptus globulus</name>
    <name type="common">Tasmanian blue gum</name>
    <dbReference type="NCBI Taxonomy" id="34317"/>
    <lineage>
        <taxon>Eukaryota</taxon>
        <taxon>Viridiplantae</taxon>
        <taxon>Streptophyta</taxon>
        <taxon>Embryophyta</taxon>
        <taxon>Tracheophyta</taxon>
        <taxon>Spermatophyta</taxon>
        <taxon>Magnoliopsida</taxon>
        <taxon>eudicotyledons</taxon>
        <taxon>Gunneridae</taxon>
        <taxon>Pentapetalae</taxon>
        <taxon>rosids</taxon>
        <taxon>malvids</taxon>
        <taxon>Myrtales</taxon>
        <taxon>Myrtaceae</taxon>
        <taxon>Myrtoideae</taxon>
        <taxon>Eucalypteae</taxon>
        <taxon>Eucalyptus</taxon>
    </lineage>
</organism>
<name>A0ABD3J8U1_EUCGL</name>
<accession>A0ABD3J8U1</accession>
<comment type="caution">
    <text evidence="2">The sequence shown here is derived from an EMBL/GenBank/DDBJ whole genome shotgun (WGS) entry which is preliminary data.</text>
</comment>
<dbReference type="Proteomes" id="UP001634007">
    <property type="component" value="Unassembled WGS sequence"/>
</dbReference>
<dbReference type="InterPro" id="IPR025753">
    <property type="entry name" value="AAA_N_dom"/>
</dbReference>
<feature type="domain" description="AAA-type ATPase N-terminal" evidence="1">
    <location>
        <begin position="23"/>
        <end position="81"/>
    </location>
</feature>
<keyword evidence="3" id="KW-1185">Reference proteome</keyword>
<sequence length="105" mass="11988">MTIPQVGKLLQSLRRDLVPRLHVKRSEASAAIQNYIAENAASWAKRLKADSVKDSRSLIRSMDGYEKVTDEYKGVKITWSSNRSTIHCLEQYDSCRCCRKLDAKV</sequence>
<reference evidence="2 3" key="1">
    <citation type="submission" date="2024-11" db="EMBL/GenBank/DDBJ databases">
        <title>Chromosome-level genome assembly of Eucalyptus globulus Labill. provides insights into its genome evolution.</title>
        <authorList>
            <person name="Li X."/>
        </authorList>
    </citation>
    <scope>NUCLEOTIDE SEQUENCE [LARGE SCALE GENOMIC DNA]</scope>
    <source>
        <strain evidence="2">CL2024</strain>
        <tissue evidence="2">Fresh tender leaves</tissue>
    </source>
</reference>
<dbReference type="AlphaFoldDB" id="A0ABD3J8U1"/>
<evidence type="ECO:0000313" key="2">
    <source>
        <dbReference type="EMBL" id="KAL3723229.1"/>
    </source>
</evidence>
<evidence type="ECO:0000259" key="1">
    <source>
        <dbReference type="Pfam" id="PF14363"/>
    </source>
</evidence>
<gene>
    <name evidence="2" type="ORF">ACJRO7_035415</name>
</gene>